<proteinExistence type="predicted"/>
<keyword evidence="2 6" id="KW-0378">Hydrolase</keyword>
<evidence type="ECO:0000256" key="4">
    <source>
        <dbReference type="ARBA" id="ARBA00022840"/>
    </source>
</evidence>
<dbReference type="CDD" id="cd18808">
    <property type="entry name" value="SF1_C_Upf1"/>
    <property type="match status" value="1"/>
</dbReference>
<organism evidence="6 7">
    <name type="scientific">Dendrothele bispora (strain CBS 962.96)</name>
    <dbReference type="NCBI Taxonomy" id="1314807"/>
    <lineage>
        <taxon>Eukaryota</taxon>
        <taxon>Fungi</taxon>
        <taxon>Dikarya</taxon>
        <taxon>Basidiomycota</taxon>
        <taxon>Agaricomycotina</taxon>
        <taxon>Agaricomycetes</taxon>
        <taxon>Agaricomycetidae</taxon>
        <taxon>Agaricales</taxon>
        <taxon>Agaricales incertae sedis</taxon>
        <taxon>Dendrothele</taxon>
    </lineage>
</organism>
<accession>A0A4V4HIP8</accession>
<evidence type="ECO:0000256" key="2">
    <source>
        <dbReference type="ARBA" id="ARBA00022801"/>
    </source>
</evidence>
<dbReference type="GO" id="GO:0043139">
    <property type="term" value="F:5'-3' DNA helicase activity"/>
    <property type="evidence" value="ECO:0007669"/>
    <property type="project" value="TreeGrafter"/>
</dbReference>
<dbReference type="Pfam" id="PF13604">
    <property type="entry name" value="AAA_30"/>
    <property type="match status" value="1"/>
</dbReference>
<evidence type="ECO:0000256" key="1">
    <source>
        <dbReference type="ARBA" id="ARBA00022741"/>
    </source>
</evidence>
<dbReference type="EMBL" id="ML179038">
    <property type="protein sequence ID" value="THV07316.1"/>
    <property type="molecule type" value="Genomic_DNA"/>
</dbReference>
<dbReference type="PANTHER" id="PTHR43788">
    <property type="entry name" value="DNA2/NAM7 HELICASE FAMILY MEMBER"/>
    <property type="match status" value="1"/>
</dbReference>
<keyword evidence="3" id="KW-0347">Helicase</keyword>
<reference evidence="6 7" key="1">
    <citation type="journal article" date="2019" name="Nat. Ecol. Evol.">
        <title>Megaphylogeny resolves global patterns of mushroom evolution.</title>
        <authorList>
            <person name="Varga T."/>
            <person name="Krizsan K."/>
            <person name="Foldi C."/>
            <person name="Dima B."/>
            <person name="Sanchez-Garcia M."/>
            <person name="Sanchez-Ramirez S."/>
            <person name="Szollosi G.J."/>
            <person name="Szarkandi J.G."/>
            <person name="Papp V."/>
            <person name="Albert L."/>
            <person name="Andreopoulos W."/>
            <person name="Angelini C."/>
            <person name="Antonin V."/>
            <person name="Barry K.W."/>
            <person name="Bougher N.L."/>
            <person name="Buchanan P."/>
            <person name="Buyck B."/>
            <person name="Bense V."/>
            <person name="Catcheside P."/>
            <person name="Chovatia M."/>
            <person name="Cooper J."/>
            <person name="Damon W."/>
            <person name="Desjardin D."/>
            <person name="Finy P."/>
            <person name="Geml J."/>
            <person name="Haridas S."/>
            <person name="Hughes K."/>
            <person name="Justo A."/>
            <person name="Karasinski D."/>
            <person name="Kautmanova I."/>
            <person name="Kiss B."/>
            <person name="Kocsube S."/>
            <person name="Kotiranta H."/>
            <person name="LaButti K.M."/>
            <person name="Lechner B.E."/>
            <person name="Liimatainen K."/>
            <person name="Lipzen A."/>
            <person name="Lukacs Z."/>
            <person name="Mihaltcheva S."/>
            <person name="Morgado L.N."/>
            <person name="Niskanen T."/>
            <person name="Noordeloos M.E."/>
            <person name="Ohm R.A."/>
            <person name="Ortiz-Santana B."/>
            <person name="Ovrebo C."/>
            <person name="Racz N."/>
            <person name="Riley R."/>
            <person name="Savchenko A."/>
            <person name="Shiryaev A."/>
            <person name="Soop K."/>
            <person name="Spirin V."/>
            <person name="Szebenyi C."/>
            <person name="Tomsovsky M."/>
            <person name="Tulloss R.E."/>
            <person name="Uehling J."/>
            <person name="Grigoriev I.V."/>
            <person name="Vagvolgyi C."/>
            <person name="Papp T."/>
            <person name="Martin F.M."/>
            <person name="Miettinen O."/>
            <person name="Hibbett D.S."/>
            <person name="Nagy L.G."/>
        </authorList>
    </citation>
    <scope>NUCLEOTIDE SEQUENCE [LARGE SCALE GENOMIC DNA]</scope>
    <source>
        <strain evidence="6 7">CBS 962.96</strain>
    </source>
</reference>
<dbReference type="Gene3D" id="3.40.50.300">
    <property type="entry name" value="P-loop containing nucleotide triphosphate hydrolases"/>
    <property type="match status" value="2"/>
</dbReference>
<dbReference type="SUPFAM" id="SSF52540">
    <property type="entry name" value="P-loop containing nucleoside triphosphate hydrolases"/>
    <property type="match status" value="1"/>
</dbReference>
<keyword evidence="1" id="KW-0547">Nucleotide-binding</keyword>
<evidence type="ECO:0000259" key="5">
    <source>
        <dbReference type="Pfam" id="PF13087"/>
    </source>
</evidence>
<dbReference type="InterPro" id="IPR050534">
    <property type="entry name" value="Coronavir_polyprotein_1ab"/>
</dbReference>
<evidence type="ECO:0000256" key="3">
    <source>
        <dbReference type="ARBA" id="ARBA00022806"/>
    </source>
</evidence>
<dbReference type="PANTHER" id="PTHR43788:SF16">
    <property type="entry name" value="HELICASE WITH ZINC FINGER 2"/>
    <property type="match status" value="1"/>
</dbReference>
<evidence type="ECO:0000313" key="7">
    <source>
        <dbReference type="Proteomes" id="UP000297245"/>
    </source>
</evidence>
<dbReference type="InterPro" id="IPR047187">
    <property type="entry name" value="SF1_C_Upf1"/>
</dbReference>
<name>A0A4V4HIP8_DENBC</name>
<protein>
    <submittedName>
        <fullName evidence="6">P-loop containing nucleoside triphosphate hydrolase protein</fullName>
    </submittedName>
</protein>
<dbReference type="InterPro" id="IPR027417">
    <property type="entry name" value="P-loop_NTPase"/>
</dbReference>
<gene>
    <name evidence="6" type="ORF">K435DRAFT_710071</name>
</gene>
<dbReference type="AlphaFoldDB" id="A0A4V4HIP8"/>
<keyword evidence="4" id="KW-0067">ATP-binding</keyword>
<dbReference type="InterPro" id="IPR041679">
    <property type="entry name" value="DNA2/NAM7-like_C"/>
</dbReference>
<sequence>MASLTTDERKADAKARLKQRVLNEFDLTQNLLTGSGVNRHINIRPLKIFTLHESNLTHGMLRKFVEYQGPLGISGGFDPRDQALRALALSLEDRCLVIEFGDNNKKKSGQKKRRSQTDEQTLDLDLEEQRRQLGKVLTREAGLFAFDMGPLSMTLYRDLNLRVTSGVDIQSAFPEEKSESRPHLRKTPIDAIKACVGDHLKVNTANISAVFQDLSYDRLDPEWPSSEQHIVQRAWISHYLPTFENGAEAFDKVSKINTSVLPANTLDFLAKLAGDSFRLSYLQPLKTSHKFEASSDNMGDINVKSTNYKGKMRSNMDVAVTVKNEQGGIHVIRGSTGGVDGKSVGINAAHSYSNKQKTVMTITSVGRDGPTTAEQKRNYQVLRCLQGHHAVLSENPWIQNIWFPAGDSALLTWPAEWSSQESATPPPTFLNTGQRPLNSSQASSVECMLSTKDDHRITIIQGPPGTGKTSVIASFVETAIAGGMGGIWLVAQSNVAVKNIAEKLASIGFHNWKLLISKDFHYQWNEHLYNAVIQPNIIRSENFFKLSPFQLNGCQVVLCTLSMLSNNQLGKLTRSIPIKTLVVDEASQIEIGDYYPVFNTAAGTLQKICFIGDNKQLPPFGQEDLGTLQSVFEVEHLHYYVKFLDTQYRMPPQIGYFISKEVYDSKLNSNPSHPIQDSTIACHFVDVNEGQEIMNGTSWINIKECEAVLTLAEYLQSKNKKFRIITPYDGQRNLIEKRLQEQGLDWEDKVFNVDSL</sequence>
<dbReference type="Pfam" id="PF13087">
    <property type="entry name" value="AAA_12"/>
    <property type="match status" value="1"/>
</dbReference>
<evidence type="ECO:0000313" key="6">
    <source>
        <dbReference type="EMBL" id="THV07316.1"/>
    </source>
</evidence>
<dbReference type="OrthoDB" id="6513042at2759"/>
<feature type="domain" description="DNA2/NAM7 helicase-like C-terminal" evidence="5">
    <location>
        <begin position="630"/>
        <end position="745"/>
    </location>
</feature>
<dbReference type="GO" id="GO:0016787">
    <property type="term" value="F:hydrolase activity"/>
    <property type="evidence" value="ECO:0007669"/>
    <property type="project" value="UniProtKB-KW"/>
</dbReference>
<dbReference type="Proteomes" id="UP000297245">
    <property type="component" value="Unassembled WGS sequence"/>
</dbReference>
<keyword evidence="7" id="KW-1185">Reference proteome</keyword>
<dbReference type="GO" id="GO:0005524">
    <property type="term" value="F:ATP binding"/>
    <property type="evidence" value="ECO:0007669"/>
    <property type="project" value="UniProtKB-KW"/>
</dbReference>